<organism evidence="1">
    <name type="scientific">Anguilla anguilla</name>
    <name type="common">European freshwater eel</name>
    <name type="synonym">Muraena anguilla</name>
    <dbReference type="NCBI Taxonomy" id="7936"/>
    <lineage>
        <taxon>Eukaryota</taxon>
        <taxon>Metazoa</taxon>
        <taxon>Chordata</taxon>
        <taxon>Craniata</taxon>
        <taxon>Vertebrata</taxon>
        <taxon>Euteleostomi</taxon>
        <taxon>Actinopterygii</taxon>
        <taxon>Neopterygii</taxon>
        <taxon>Teleostei</taxon>
        <taxon>Anguilliformes</taxon>
        <taxon>Anguillidae</taxon>
        <taxon>Anguilla</taxon>
    </lineage>
</organism>
<proteinExistence type="predicted"/>
<accession>A0A0E9XV53</accession>
<dbReference type="EMBL" id="GBXM01002033">
    <property type="protein sequence ID" value="JAI06545.1"/>
    <property type="molecule type" value="Transcribed_RNA"/>
</dbReference>
<protein>
    <submittedName>
        <fullName evidence="1">Uncharacterized protein</fullName>
    </submittedName>
</protein>
<dbReference type="AlphaFoldDB" id="A0A0E9XV53"/>
<reference evidence="1" key="2">
    <citation type="journal article" date="2015" name="Fish Shellfish Immunol.">
        <title>Early steps in the European eel (Anguilla anguilla)-Vibrio vulnificus interaction in the gills: Role of the RtxA13 toxin.</title>
        <authorList>
            <person name="Callol A."/>
            <person name="Pajuelo D."/>
            <person name="Ebbesson L."/>
            <person name="Teles M."/>
            <person name="MacKenzie S."/>
            <person name="Amaro C."/>
        </authorList>
    </citation>
    <scope>NUCLEOTIDE SEQUENCE</scope>
</reference>
<reference evidence="1" key="1">
    <citation type="submission" date="2014-11" db="EMBL/GenBank/DDBJ databases">
        <authorList>
            <person name="Amaro Gonzalez C."/>
        </authorList>
    </citation>
    <scope>NUCLEOTIDE SEQUENCE</scope>
</reference>
<evidence type="ECO:0000313" key="1">
    <source>
        <dbReference type="EMBL" id="JAI06545.1"/>
    </source>
</evidence>
<sequence>MFLPCVFLPCSVFHALLDFWISWVPCVFEVFLCVV</sequence>
<name>A0A0E9XV53_ANGAN</name>